<dbReference type="GO" id="GO:0000155">
    <property type="term" value="F:phosphorelay sensor kinase activity"/>
    <property type="evidence" value="ECO:0007669"/>
    <property type="project" value="InterPro"/>
</dbReference>
<dbReference type="SUPFAM" id="SSF47384">
    <property type="entry name" value="Homodimeric domain of signal transducing histidine kinase"/>
    <property type="match status" value="1"/>
</dbReference>
<protein>
    <recommendedName>
        <fullName evidence="2">histidine kinase</fullName>
        <ecNumber evidence="2">2.7.13.3</ecNumber>
    </recommendedName>
</protein>
<feature type="domain" description="Histidine kinase" evidence="8">
    <location>
        <begin position="304"/>
        <end position="514"/>
    </location>
</feature>
<dbReference type="SMART" id="SM00387">
    <property type="entry name" value="HATPase_c"/>
    <property type="match status" value="1"/>
</dbReference>
<dbReference type="SUPFAM" id="SSF55874">
    <property type="entry name" value="ATPase domain of HSP90 chaperone/DNA topoisomerase II/histidine kinase"/>
    <property type="match status" value="1"/>
</dbReference>
<sequence>MKKLQFKRIGFLIVFTLLVSIGIQVWRNYNQFLLIQEQLVSEIQQSLDNAVENYYAELAKTDVVTLTDMRSENQSITDSGNVKQQIQHLRIKKLDTLGSFLDRVGQSKELFQALENVEKGGLDSFLWKSSDQKDSLNNIVLLDSGRSMGMDKKNELRIFMGKSNADSINRLEFLTSKIIISITRDSLDFEKINAYLFEELDRKGIDINYRLIHLTGNEKEDSLLVSNTPTMPFKTVSRSTFLPPGQSLEMYFENTALTILKRGMFEVLTSLLFLGIIGFAFYYLYQTIKNQKEIAEIKQDLISNITHEFKTPIATTLSAIEGIEQFNPANDPEKNKRYLGISKSQMRKLNQMVEKLLETATLDTDQLIVKKEAIDPEPLLRQLIQKFQTIAPEKKIDLILPAQLKPIWADAFHFENVISNLLDNAVKYGGNEILLGIDQNGMHKIRIHDNGGNIAADQKNRIFEQFYRIPKGDVHDVKGFGIGLYYVRKILEKHEGKIELLTGKNSTTFITYWP</sequence>
<dbReference type="GO" id="GO:0004721">
    <property type="term" value="F:phosphoprotein phosphatase activity"/>
    <property type="evidence" value="ECO:0007669"/>
    <property type="project" value="TreeGrafter"/>
</dbReference>
<evidence type="ECO:0000313" key="10">
    <source>
        <dbReference type="Proteomes" id="UP000199564"/>
    </source>
</evidence>
<comment type="catalytic activity">
    <reaction evidence="1">
        <text>ATP + protein L-histidine = ADP + protein N-phospho-L-histidine.</text>
        <dbReference type="EC" id="2.7.13.3"/>
    </reaction>
</comment>
<dbReference type="GO" id="GO:0005886">
    <property type="term" value="C:plasma membrane"/>
    <property type="evidence" value="ECO:0007669"/>
    <property type="project" value="TreeGrafter"/>
</dbReference>
<keyword evidence="6" id="KW-0902">Two-component regulatory system</keyword>
<dbReference type="InterPro" id="IPR050351">
    <property type="entry name" value="BphY/WalK/GraS-like"/>
</dbReference>
<dbReference type="Proteomes" id="UP000199564">
    <property type="component" value="Unassembled WGS sequence"/>
</dbReference>
<keyword evidence="7" id="KW-0472">Membrane</keyword>
<dbReference type="AlphaFoldDB" id="A0A1I5I6B4"/>
<evidence type="ECO:0000256" key="4">
    <source>
        <dbReference type="ARBA" id="ARBA00022679"/>
    </source>
</evidence>
<dbReference type="PANTHER" id="PTHR45453:SF1">
    <property type="entry name" value="PHOSPHATE REGULON SENSOR PROTEIN PHOR"/>
    <property type="match status" value="1"/>
</dbReference>
<dbReference type="Gene3D" id="1.10.287.130">
    <property type="match status" value="1"/>
</dbReference>
<keyword evidence="4" id="KW-0808">Transferase</keyword>
<name>A0A1I5I6B4_9BACT</name>
<dbReference type="PANTHER" id="PTHR45453">
    <property type="entry name" value="PHOSPHATE REGULON SENSOR PROTEIN PHOR"/>
    <property type="match status" value="1"/>
</dbReference>
<accession>A0A1I5I6B4</accession>
<dbReference type="InterPro" id="IPR036890">
    <property type="entry name" value="HATPase_C_sf"/>
</dbReference>
<evidence type="ECO:0000256" key="3">
    <source>
        <dbReference type="ARBA" id="ARBA00022553"/>
    </source>
</evidence>
<dbReference type="InterPro" id="IPR003661">
    <property type="entry name" value="HisK_dim/P_dom"/>
</dbReference>
<proteinExistence type="predicted"/>
<dbReference type="STRING" id="226506.SAMN04488519_10887"/>
<dbReference type="Pfam" id="PF02518">
    <property type="entry name" value="HATPase_c"/>
    <property type="match status" value="1"/>
</dbReference>
<evidence type="ECO:0000256" key="7">
    <source>
        <dbReference type="SAM" id="Phobius"/>
    </source>
</evidence>
<dbReference type="InterPro" id="IPR036097">
    <property type="entry name" value="HisK_dim/P_sf"/>
</dbReference>
<dbReference type="InterPro" id="IPR005467">
    <property type="entry name" value="His_kinase_dom"/>
</dbReference>
<dbReference type="Gene3D" id="3.30.565.10">
    <property type="entry name" value="Histidine kinase-like ATPase, C-terminal domain"/>
    <property type="match status" value="1"/>
</dbReference>
<dbReference type="CDD" id="cd00082">
    <property type="entry name" value="HisKA"/>
    <property type="match status" value="1"/>
</dbReference>
<keyword evidence="3" id="KW-0597">Phosphoprotein</keyword>
<dbReference type="EC" id="2.7.13.3" evidence="2"/>
<evidence type="ECO:0000313" key="9">
    <source>
        <dbReference type="EMBL" id="SFO55666.1"/>
    </source>
</evidence>
<gene>
    <name evidence="9" type="ORF">SAMN04488519_10887</name>
</gene>
<dbReference type="PRINTS" id="PR00344">
    <property type="entry name" value="BCTRLSENSOR"/>
</dbReference>
<evidence type="ECO:0000256" key="6">
    <source>
        <dbReference type="ARBA" id="ARBA00023012"/>
    </source>
</evidence>
<dbReference type="EMBL" id="FOVW01000008">
    <property type="protein sequence ID" value="SFO55666.1"/>
    <property type="molecule type" value="Genomic_DNA"/>
</dbReference>
<evidence type="ECO:0000256" key="2">
    <source>
        <dbReference type="ARBA" id="ARBA00012438"/>
    </source>
</evidence>
<evidence type="ECO:0000256" key="5">
    <source>
        <dbReference type="ARBA" id="ARBA00022777"/>
    </source>
</evidence>
<dbReference type="CDD" id="cd00075">
    <property type="entry name" value="HATPase"/>
    <property type="match status" value="1"/>
</dbReference>
<dbReference type="RefSeq" id="WP_091654847.1">
    <property type="nucleotide sequence ID" value="NZ_FOVW01000008.1"/>
</dbReference>
<dbReference type="InterPro" id="IPR004358">
    <property type="entry name" value="Sig_transdc_His_kin-like_C"/>
</dbReference>
<evidence type="ECO:0000256" key="1">
    <source>
        <dbReference type="ARBA" id="ARBA00000085"/>
    </source>
</evidence>
<dbReference type="SMART" id="SM00388">
    <property type="entry name" value="HisKA"/>
    <property type="match status" value="1"/>
</dbReference>
<reference evidence="10" key="1">
    <citation type="submission" date="2016-10" db="EMBL/GenBank/DDBJ databases">
        <authorList>
            <person name="Varghese N."/>
            <person name="Submissions S."/>
        </authorList>
    </citation>
    <scope>NUCLEOTIDE SEQUENCE [LARGE SCALE GENOMIC DNA]</scope>
    <source>
        <strain evidence="10">DSM 15282</strain>
    </source>
</reference>
<dbReference type="PROSITE" id="PS50109">
    <property type="entry name" value="HIS_KIN"/>
    <property type="match status" value="1"/>
</dbReference>
<dbReference type="GO" id="GO:0016036">
    <property type="term" value="P:cellular response to phosphate starvation"/>
    <property type="evidence" value="ECO:0007669"/>
    <property type="project" value="TreeGrafter"/>
</dbReference>
<keyword evidence="7" id="KW-0812">Transmembrane</keyword>
<feature type="transmembrane region" description="Helical" evidence="7">
    <location>
        <begin position="267"/>
        <end position="285"/>
    </location>
</feature>
<keyword evidence="7" id="KW-1133">Transmembrane helix</keyword>
<dbReference type="InterPro" id="IPR003594">
    <property type="entry name" value="HATPase_dom"/>
</dbReference>
<evidence type="ECO:0000259" key="8">
    <source>
        <dbReference type="PROSITE" id="PS50109"/>
    </source>
</evidence>
<keyword evidence="10" id="KW-1185">Reference proteome</keyword>
<organism evidence="9 10">
    <name type="scientific">Algoriphagus ornithinivorans</name>
    <dbReference type="NCBI Taxonomy" id="226506"/>
    <lineage>
        <taxon>Bacteria</taxon>
        <taxon>Pseudomonadati</taxon>
        <taxon>Bacteroidota</taxon>
        <taxon>Cytophagia</taxon>
        <taxon>Cytophagales</taxon>
        <taxon>Cyclobacteriaceae</taxon>
        <taxon>Algoriphagus</taxon>
    </lineage>
</organism>
<dbReference type="Pfam" id="PF00512">
    <property type="entry name" value="HisKA"/>
    <property type="match status" value="1"/>
</dbReference>
<keyword evidence="5 9" id="KW-0418">Kinase</keyword>